<sequence>MTGFVEKYAQQNGLPKIIFDENFEYITDLHQWKVPYRSDGHRYIAKMTCLGIILDNVGPYN</sequence>
<accession>A0A3N9LBD7</accession>
<reference evidence="1 2" key="1">
    <citation type="submission" date="2018-12" db="EMBL/GenBank/DDBJ databases">
        <title>Cadmium resistance mechanism in endophytic bacteria Burkholderia cenocepacia YG-3.</title>
        <authorList>
            <person name="Zhang X."/>
            <person name="Wang X."/>
            <person name="Zhu Y."/>
        </authorList>
    </citation>
    <scope>NUCLEOTIDE SEQUENCE [LARGE SCALE GENOMIC DNA]</scope>
    <source>
        <strain evidence="1 2">YG-3</strain>
    </source>
</reference>
<name>A0A3N9LBD7_9BURK</name>
<evidence type="ECO:0000313" key="1">
    <source>
        <dbReference type="EMBL" id="AZQ56563.1"/>
    </source>
</evidence>
<protein>
    <submittedName>
        <fullName evidence="1">Uncharacterized protein</fullName>
    </submittedName>
</protein>
<proteinExistence type="predicted"/>
<dbReference type="EMBL" id="CP034547">
    <property type="protein sequence ID" value="AZQ56563.1"/>
    <property type="molecule type" value="Genomic_DNA"/>
</dbReference>
<organism evidence="1 2">
    <name type="scientific">Burkholderia cenocepacia</name>
    <dbReference type="NCBI Taxonomy" id="95486"/>
    <lineage>
        <taxon>Bacteria</taxon>
        <taxon>Pseudomonadati</taxon>
        <taxon>Pseudomonadota</taxon>
        <taxon>Betaproteobacteria</taxon>
        <taxon>Burkholderiales</taxon>
        <taxon>Burkholderiaceae</taxon>
        <taxon>Burkholderia</taxon>
        <taxon>Burkholderia cepacia complex</taxon>
    </lineage>
</organism>
<evidence type="ECO:0000313" key="2">
    <source>
        <dbReference type="Proteomes" id="UP000277191"/>
    </source>
</evidence>
<dbReference type="AlphaFoldDB" id="A0A3N9LBD7"/>
<gene>
    <name evidence="1" type="ORF">D5R55_31525</name>
</gene>
<dbReference type="Proteomes" id="UP000277191">
    <property type="component" value="Chromosome 3"/>
</dbReference>